<accession>A0A0V0GW05</accession>
<proteinExistence type="predicted"/>
<evidence type="ECO:0000313" key="1">
    <source>
        <dbReference type="EMBL" id="JAP12077.1"/>
    </source>
</evidence>
<sequence>MDLHRSRFFMDLEVLFQNPGKKFLSSLWIHRSKISPSSWIHRSRKEKKPILNHWLCCCNFNL</sequence>
<dbReference type="EMBL" id="GEDG01030185">
    <property type="protein sequence ID" value="JAP12077.1"/>
    <property type="molecule type" value="Transcribed_RNA"/>
</dbReference>
<reference evidence="1" key="1">
    <citation type="submission" date="2015-12" db="EMBL/GenBank/DDBJ databases">
        <title>Gene expression during late stages of embryo sac development: a critical building block for successful pollen-pistil interactions.</title>
        <authorList>
            <person name="Liu Y."/>
            <person name="Joly V."/>
            <person name="Sabar M."/>
            <person name="Matton D.P."/>
        </authorList>
    </citation>
    <scope>NUCLEOTIDE SEQUENCE</scope>
</reference>
<name>A0A0V0GW05_SOLCH</name>
<protein>
    <submittedName>
        <fullName evidence="1">Putative ovule protein</fullName>
    </submittedName>
</protein>
<dbReference type="AlphaFoldDB" id="A0A0V0GW05"/>
<organism evidence="1">
    <name type="scientific">Solanum chacoense</name>
    <name type="common">Chaco potato</name>
    <dbReference type="NCBI Taxonomy" id="4108"/>
    <lineage>
        <taxon>Eukaryota</taxon>
        <taxon>Viridiplantae</taxon>
        <taxon>Streptophyta</taxon>
        <taxon>Embryophyta</taxon>
        <taxon>Tracheophyta</taxon>
        <taxon>Spermatophyta</taxon>
        <taxon>Magnoliopsida</taxon>
        <taxon>eudicotyledons</taxon>
        <taxon>Gunneridae</taxon>
        <taxon>Pentapetalae</taxon>
        <taxon>asterids</taxon>
        <taxon>lamiids</taxon>
        <taxon>Solanales</taxon>
        <taxon>Solanaceae</taxon>
        <taxon>Solanoideae</taxon>
        <taxon>Solaneae</taxon>
        <taxon>Solanum</taxon>
    </lineage>
</organism>